<dbReference type="SMART" id="SM00184">
    <property type="entry name" value="RING"/>
    <property type="match status" value="1"/>
</dbReference>
<evidence type="ECO:0000256" key="1">
    <source>
        <dbReference type="ARBA" id="ARBA00022723"/>
    </source>
</evidence>
<dbReference type="PROSITE" id="PS50089">
    <property type="entry name" value="ZF_RING_2"/>
    <property type="match status" value="1"/>
</dbReference>
<dbReference type="SUPFAM" id="SSF57850">
    <property type="entry name" value="RING/U-box"/>
    <property type="match status" value="1"/>
</dbReference>
<dbReference type="RefSeq" id="XP_003876087.1">
    <property type="nucleotide sequence ID" value="XM_003876038.1"/>
</dbReference>
<dbReference type="AlphaFoldDB" id="E9AXB1"/>
<sequence>MPGPMPSASSHHGIDTSIRQISTAQALERTRQLWESVKQRSNEDDLLPRSKYVEVLRYTARRILVKLEDAGFEADTWRTYTSFIAQAILAYGTSEAQSYLCIVERLMSAVLAFSTLPVPLLKEYLHCTAAQNTQRNEELPAYMASKPFGKLPALEPLPDLEYDDDFVACVAPCPVMDVISVLERLPRQLTFAHSHGIVHLRLCNPLKIPGCAYVSAGYSCDTCHLRGIRVGFQAMVYDNEEANGAQSQYNVRSEAQISSRKSYGFDVCVACAVFFYARQQQHLLALMRAPHFTYAFGHAAGVKVLSASYRARWNSVSHDTTSFQHLGVTATSLSSQKASGSIVATAAHENSDNLSYAVVGYTTSSFGSEEGAAVVKSMAIKRPPGRPPVRKVSGNATAAPQPPVTRCVVSAGFVVSFTLSLAPYGARPIAWVLSDAEKSIDMQRLDDMLVRGLGPGSDWRSRVAVRRKTQVPLRTAVTRRSAADVPAARAHSTTPVKSSHASNRPFGGKTLPYGPTLLPRVLGTNSRLVDVTDDLETCAICLCPVEGENPIIETSCHHWFHVGCIEEHTHTAGDVCPLCRATHVLPDMSRATALAKNIYHVEVALTDEECLWPCVDVCVGVILTRDGNYRNATSIAAAECVRLYPNQVKGPGWQASQACS</sequence>
<evidence type="ECO:0000256" key="5">
    <source>
        <dbReference type="SAM" id="MobiDB-lite"/>
    </source>
</evidence>
<evidence type="ECO:0000259" key="6">
    <source>
        <dbReference type="PROSITE" id="PS50089"/>
    </source>
</evidence>
<evidence type="ECO:0000256" key="4">
    <source>
        <dbReference type="PROSITE-ProRule" id="PRU00175"/>
    </source>
</evidence>
<protein>
    <recommendedName>
        <fullName evidence="6">RING-type domain-containing protein</fullName>
    </recommendedName>
</protein>
<dbReference type="EMBL" id="FR799578">
    <property type="protein sequence ID" value="CBZ27602.1"/>
    <property type="molecule type" value="Genomic_DNA"/>
</dbReference>
<dbReference type="InterPro" id="IPR001841">
    <property type="entry name" value="Znf_RING"/>
</dbReference>
<feature type="region of interest" description="Disordered" evidence="5">
    <location>
        <begin position="478"/>
        <end position="505"/>
    </location>
</feature>
<dbReference type="OrthoDB" id="8062037at2759"/>
<dbReference type="Pfam" id="PF13639">
    <property type="entry name" value="zf-RING_2"/>
    <property type="match status" value="1"/>
</dbReference>
<dbReference type="Proteomes" id="UP000007259">
    <property type="component" value="Chromosome 25"/>
</dbReference>
<keyword evidence="8" id="KW-1185">Reference proteome</keyword>
<dbReference type="Gene3D" id="3.30.40.10">
    <property type="entry name" value="Zinc/RING finger domain, C3HC4 (zinc finger)"/>
    <property type="match status" value="1"/>
</dbReference>
<dbReference type="PANTHER" id="PTHR45969:SF69">
    <property type="entry name" value="FINGER DOMAIN PROTEIN, PUTATIVE (AFU_ORTHOLOGUE AFUA_3G12190)-RELATED"/>
    <property type="match status" value="1"/>
</dbReference>
<dbReference type="OMA" id="CHHWFHV"/>
<dbReference type="KEGG" id="lmi:LMXM_25_0340"/>
<reference evidence="7 8" key="1">
    <citation type="journal article" date="2011" name="Genome Res.">
        <title>Chromosome and gene copy number variation allow major structural change between species and strains of Leishmania.</title>
        <authorList>
            <person name="Rogers M.B."/>
            <person name="Hilley J.D."/>
            <person name="Dickens N.J."/>
            <person name="Wilkes J."/>
            <person name="Bates P.A."/>
            <person name="Depledge D.P."/>
            <person name="Harris D."/>
            <person name="Her Y."/>
            <person name="Herzyk P."/>
            <person name="Imamura H."/>
            <person name="Otto T.D."/>
            <person name="Sanders M."/>
            <person name="Seeger K."/>
            <person name="Dujardin J.C."/>
            <person name="Berriman M."/>
            <person name="Smith D.F."/>
            <person name="Hertz-Fowler C."/>
            <person name="Mottram J.C."/>
        </authorList>
    </citation>
    <scope>NUCLEOTIDE SEQUENCE [LARGE SCALE GENOMIC DNA]</scope>
    <source>
        <strain evidence="7 8">MHOM/GT/2001/U1103</strain>
    </source>
</reference>
<evidence type="ECO:0000313" key="8">
    <source>
        <dbReference type="Proteomes" id="UP000007259"/>
    </source>
</evidence>
<name>E9AXB1_LEIMU</name>
<dbReference type="PhylomeDB" id="E9AXB1"/>
<feature type="domain" description="RING-type" evidence="6">
    <location>
        <begin position="538"/>
        <end position="580"/>
    </location>
</feature>
<keyword evidence="1" id="KW-0479">Metal-binding</keyword>
<feature type="compositionally biased region" description="Polar residues" evidence="5">
    <location>
        <begin position="491"/>
        <end position="502"/>
    </location>
</feature>
<evidence type="ECO:0000313" key="7">
    <source>
        <dbReference type="EMBL" id="CBZ27602.1"/>
    </source>
</evidence>
<dbReference type="CDD" id="cd16448">
    <property type="entry name" value="RING-H2"/>
    <property type="match status" value="1"/>
</dbReference>
<dbReference type="GO" id="GO:0061630">
    <property type="term" value="F:ubiquitin protein ligase activity"/>
    <property type="evidence" value="ECO:0007669"/>
    <property type="project" value="TreeGrafter"/>
</dbReference>
<gene>
    <name evidence="7" type="ORF">LMXM_25_0340</name>
</gene>
<dbReference type="InterPro" id="IPR013083">
    <property type="entry name" value="Znf_RING/FYVE/PHD"/>
</dbReference>
<organism evidence="7 8">
    <name type="scientific">Leishmania mexicana (strain MHOM/GT/2001/U1103)</name>
    <dbReference type="NCBI Taxonomy" id="929439"/>
    <lineage>
        <taxon>Eukaryota</taxon>
        <taxon>Discoba</taxon>
        <taxon>Euglenozoa</taxon>
        <taxon>Kinetoplastea</taxon>
        <taxon>Metakinetoplastina</taxon>
        <taxon>Trypanosomatida</taxon>
        <taxon>Trypanosomatidae</taxon>
        <taxon>Leishmaniinae</taxon>
        <taxon>Leishmania</taxon>
    </lineage>
</organism>
<keyword evidence="2 4" id="KW-0863">Zinc-finger</keyword>
<dbReference type="VEuPathDB" id="TriTrypDB:LmxM.25.0340"/>
<dbReference type="GeneID" id="13449084"/>
<evidence type="ECO:0000256" key="3">
    <source>
        <dbReference type="ARBA" id="ARBA00022833"/>
    </source>
</evidence>
<accession>E9AXB1</accession>
<dbReference type="GO" id="GO:0008270">
    <property type="term" value="F:zinc ion binding"/>
    <property type="evidence" value="ECO:0007669"/>
    <property type="project" value="UniProtKB-KW"/>
</dbReference>
<dbReference type="PANTHER" id="PTHR45969">
    <property type="entry name" value="RING ZINC FINGER PROTEIN-RELATED"/>
    <property type="match status" value="1"/>
</dbReference>
<dbReference type="GO" id="GO:0016567">
    <property type="term" value="P:protein ubiquitination"/>
    <property type="evidence" value="ECO:0007669"/>
    <property type="project" value="TreeGrafter"/>
</dbReference>
<evidence type="ECO:0000256" key="2">
    <source>
        <dbReference type="ARBA" id="ARBA00022771"/>
    </source>
</evidence>
<proteinExistence type="predicted"/>
<keyword evidence="3" id="KW-0862">Zinc</keyword>